<feature type="active site" evidence="4">
    <location>
        <position position="18"/>
    </location>
</feature>
<dbReference type="STRING" id="1307839.L21SP5_03775"/>
<dbReference type="RefSeq" id="WP_057954650.1">
    <property type="nucleotide sequence ID" value="NZ_CP013118.1"/>
</dbReference>
<dbReference type="KEGG" id="blq:L21SP5_03775"/>
<dbReference type="PROSITE" id="PS51160">
    <property type="entry name" value="ACYLPHOSPHATASE_3"/>
    <property type="match status" value="1"/>
</dbReference>
<dbReference type="InterPro" id="IPR017968">
    <property type="entry name" value="Acylphosphatase_CS"/>
</dbReference>
<dbReference type="PROSITE" id="PS00150">
    <property type="entry name" value="ACYLPHOSPHATASE_1"/>
    <property type="match status" value="1"/>
</dbReference>
<dbReference type="PANTHER" id="PTHR47268">
    <property type="entry name" value="ACYLPHOSPHATASE"/>
    <property type="match status" value="1"/>
</dbReference>
<dbReference type="Gene3D" id="3.30.70.100">
    <property type="match status" value="1"/>
</dbReference>
<name>A0A0S2I541_9BACT</name>
<sequence>MYHYNLIITGRVQGVGFRYSTVEKARQLGVVGYVSNMPDGAVYIEAEGDEQDLGDFIAWCRQGPSMALVEDVKIETEPAKGYHNFEVKH</sequence>
<dbReference type="OrthoDB" id="9808093at2"/>
<keyword evidence="4 7" id="KW-0378">Hydrolase</keyword>
<dbReference type="Pfam" id="PF00708">
    <property type="entry name" value="Acylphosphatase"/>
    <property type="match status" value="1"/>
</dbReference>
<dbReference type="EC" id="3.6.1.7" evidence="2 4"/>
<organism evidence="7 8">
    <name type="scientific">Salinivirga cyanobacteriivorans</name>
    <dbReference type="NCBI Taxonomy" id="1307839"/>
    <lineage>
        <taxon>Bacteria</taxon>
        <taxon>Pseudomonadati</taxon>
        <taxon>Bacteroidota</taxon>
        <taxon>Bacteroidia</taxon>
        <taxon>Bacteroidales</taxon>
        <taxon>Salinivirgaceae</taxon>
        <taxon>Salinivirga</taxon>
    </lineage>
</organism>
<dbReference type="GO" id="GO:0003998">
    <property type="term" value="F:acylphosphatase activity"/>
    <property type="evidence" value="ECO:0007669"/>
    <property type="project" value="UniProtKB-EC"/>
</dbReference>
<evidence type="ECO:0000259" key="6">
    <source>
        <dbReference type="PROSITE" id="PS51160"/>
    </source>
</evidence>
<evidence type="ECO:0000256" key="2">
    <source>
        <dbReference type="ARBA" id="ARBA00012150"/>
    </source>
</evidence>
<accession>A0A0S2I541</accession>
<reference evidence="7 8" key="1">
    <citation type="submission" date="2015-11" db="EMBL/GenBank/DDBJ databases">
        <title>Description and complete genome sequence of a novel strain predominating in hypersaline microbial mats and representing a new family of the Bacteriodetes phylum.</title>
        <authorList>
            <person name="Spring S."/>
            <person name="Bunk B."/>
            <person name="Sproer C."/>
            <person name="Klenk H.-P."/>
        </authorList>
    </citation>
    <scope>NUCLEOTIDE SEQUENCE [LARGE SCALE GENOMIC DNA]</scope>
    <source>
        <strain evidence="7 8">L21-Spi-D4</strain>
    </source>
</reference>
<dbReference type="InterPro" id="IPR001792">
    <property type="entry name" value="Acylphosphatase-like_dom"/>
</dbReference>
<keyword evidence="8" id="KW-1185">Reference proteome</keyword>
<evidence type="ECO:0000256" key="4">
    <source>
        <dbReference type="PROSITE-ProRule" id="PRU00520"/>
    </source>
</evidence>
<dbReference type="Proteomes" id="UP000064893">
    <property type="component" value="Chromosome"/>
</dbReference>
<feature type="active site" evidence="4">
    <location>
        <position position="36"/>
    </location>
</feature>
<proteinExistence type="inferred from homology"/>
<evidence type="ECO:0000313" key="7">
    <source>
        <dbReference type="EMBL" id="ALO17370.1"/>
    </source>
</evidence>
<evidence type="ECO:0000256" key="1">
    <source>
        <dbReference type="ARBA" id="ARBA00005614"/>
    </source>
</evidence>
<feature type="domain" description="Acylphosphatase-like" evidence="6">
    <location>
        <begin position="3"/>
        <end position="89"/>
    </location>
</feature>
<dbReference type="EMBL" id="CP013118">
    <property type="protein sequence ID" value="ALO17370.1"/>
    <property type="molecule type" value="Genomic_DNA"/>
</dbReference>
<dbReference type="InterPro" id="IPR020456">
    <property type="entry name" value="Acylphosphatase"/>
</dbReference>
<comment type="similarity">
    <text evidence="1 5">Belongs to the acylphosphatase family.</text>
</comment>
<protein>
    <recommendedName>
        <fullName evidence="2 4">acylphosphatase</fullName>
        <ecNumber evidence="2 4">3.6.1.7</ecNumber>
    </recommendedName>
</protein>
<comment type="catalytic activity">
    <reaction evidence="3 4">
        <text>an acyl phosphate + H2O = a carboxylate + phosphate + H(+)</text>
        <dbReference type="Rhea" id="RHEA:14965"/>
        <dbReference type="ChEBI" id="CHEBI:15377"/>
        <dbReference type="ChEBI" id="CHEBI:15378"/>
        <dbReference type="ChEBI" id="CHEBI:29067"/>
        <dbReference type="ChEBI" id="CHEBI:43474"/>
        <dbReference type="ChEBI" id="CHEBI:59918"/>
        <dbReference type="EC" id="3.6.1.7"/>
    </reaction>
</comment>
<dbReference type="PRINTS" id="PR00112">
    <property type="entry name" value="ACYLPHPHTASE"/>
</dbReference>
<dbReference type="SUPFAM" id="SSF54975">
    <property type="entry name" value="Acylphosphatase/BLUF domain-like"/>
    <property type="match status" value="1"/>
</dbReference>
<dbReference type="InterPro" id="IPR036046">
    <property type="entry name" value="Acylphosphatase-like_dom_sf"/>
</dbReference>
<evidence type="ECO:0000256" key="3">
    <source>
        <dbReference type="ARBA" id="ARBA00047645"/>
    </source>
</evidence>
<dbReference type="AlphaFoldDB" id="A0A0S2I541"/>
<gene>
    <name evidence="7" type="primary">acyP</name>
    <name evidence="7" type="ORF">L21SP5_03775</name>
</gene>
<dbReference type="PANTHER" id="PTHR47268:SF4">
    <property type="entry name" value="ACYLPHOSPHATASE"/>
    <property type="match status" value="1"/>
</dbReference>
<evidence type="ECO:0000313" key="8">
    <source>
        <dbReference type="Proteomes" id="UP000064893"/>
    </source>
</evidence>
<evidence type="ECO:0000256" key="5">
    <source>
        <dbReference type="RuleBase" id="RU004168"/>
    </source>
</evidence>